<gene>
    <name evidence="1" type="ORF">ACMD2_16902</name>
</gene>
<organism evidence="1 2">
    <name type="scientific">Ananas comosus</name>
    <name type="common">Pineapple</name>
    <name type="synonym">Ananas ananas</name>
    <dbReference type="NCBI Taxonomy" id="4615"/>
    <lineage>
        <taxon>Eukaryota</taxon>
        <taxon>Viridiplantae</taxon>
        <taxon>Streptophyta</taxon>
        <taxon>Embryophyta</taxon>
        <taxon>Tracheophyta</taxon>
        <taxon>Spermatophyta</taxon>
        <taxon>Magnoliopsida</taxon>
        <taxon>Liliopsida</taxon>
        <taxon>Poales</taxon>
        <taxon>Bromeliaceae</taxon>
        <taxon>Bromelioideae</taxon>
        <taxon>Ananas</taxon>
    </lineage>
</organism>
<protein>
    <submittedName>
        <fullName evidence="1">Uncharacterized protein</fullName>
    </submittedName>
</protein>
<feature type="non-terminal residue" evidence="1">
    <location>
        <position position="79"/>
    </location>
</feature>
<dbReference type="Proteomes" id="UP000092600">
    <property type="component" value="Unassembled WGS sequence"/>
</dbReference>
<dbReference type="EMBL" id="LSRQ01003265">
    <property type="protein sequence ID" value="OAY72014.1"/>
    <property type="molecule type" value="Genomic_DNA"/>
</dbReference>
<sequence>TPVRSKIQNSLPHACSSLAIKARAPRPADPHSLCDQTLPLSPIPISLNILSLSDTSLPLRHCTTLDQELGGDKFDEIID</sequence>
<reference evidence="1 2" key="1">
    <citation type="journal article" date="2016" name="DNA Res.">
        <title>The draft genome of MD-2 pineapple using hybrid error correction of long reads.</title>
        <authorList>
            <person name="Redwan R.M."/>
            <person name="Saidin A."/>
            <person name="Kumar S.V."/>
        </authorList>
    </citation>
    <scope>NUCLEOTIDE SEQUENCE [LARGE SCALE GENOMIC DNA]</scope>
    <source>
        <strain evidence="2">cv. MD2</strain>
        <tissue evidence="1">Leaf</tissue>
    </source>
</reference>
<proteinExistence type="predicted"/>
<name>A0A199V4N2_ANACO</name>
<comment type="caution">
    <text evidence="1">The sequence shown here is derived from an EMBL/GenBank/DDBJ whole genome shotgun (WGS) entry which is preliminary data.</text>
</comment>
<evidence type="ECO:0000313" key="2">
    <source>
        <dbReference type="Proteomes" id="UP000092600"/>
    </source>
</evidence>
<dbReference type="AlphaFoldDB" id="A0A199V4N2"/>
<feature type="non-terminal residue" evidence="1">
    <location>
        <position position="1"/>
    </location>
</feature>
<evidence type="ECO:0000313" key="1">
    <source>
        <dbReference type="EMBL" id="OAY72014.1"/>
    </source>
</evidence>
<accession>A0A199V4N2</accession>